<reference evidence="2 3" key="1">
    <citation type="journal article" date="2011" name="Proc. Natl. Acad. Sci. U.S.A.">
        <title>Genome and transcriptome analyses of the mountain pine beetle-fungal symbiont Grosmannia clavigera, a lodgepole pine pathogen.</title>
        <authorList>
            <person name="DiGuistini S."/>
            <person name="Wang Y."/>
            <person name="Liao N.Y."/>
            <person name="Taylor G."/>
            <person name="Tanguay P."/>
            <person name="Feau N."/>
            <person name="Henrissat B."/>
            <person name="Chan S.K."/>
            <person name="Hesse-Orce U."/>
            <person name="Alamouti S.M."/>
            <person name="Tsui C.K.M."/>
            <person name="Docking R.T."/>
            <person name="Levasseur A."/>
            <person name="Haridas S."/>
            <person name="Robertson G."/>
            <person name="Birol I."/>
            <person name="Holt R.A."/>
            <person name="Marra M.A."/>
            <person name="Hamelin R.C."/>
            <person name="Hirst M."/>
            <person name="Jones S.J.M."/>
            <person name="Bohlmann J."/>
            <person name="Breuil C."/>
        </authorList>
    </citation>
    <scope>NUCLEOTIDE SEQUENCE [LARGE SCALE GENOMIC DNA]</scope>
    <source>
        <strain evidence="3">kw1407 / UAMH 11150</strain>
    </source>
</reference>
<sequence>MSKASSHIRKSALAATLFSEETFPPTPMIGSLPSQQQKVPVVRGAVYCSIDFPWRAAEWFRQEWTRQGRWSAGDAPRTATISTVCLAKRLTTVTTPMVPAPRRIQPARAAKRRIKRKRVEEEEEKEEEGGAEVSTKPDVKKAKTTRWTVFETSDSDMDNGYLLIWTESGHEYGNDGNRAVELFRRRLVALLAEKQKMLRLRRGTTPSWNCPLAARPLGCTEMAYCMHGVRRGASDRGDILADDYMPVMEAQMDLCLSPVPWPVSEPKSSYDDAVKENTSHLDERTVEICGLRFAVDTCHGGLRVMMT</sequence>
<dbReference type="HOGENOM" id="CLU_906298_0_0_1"/>
<dbReference type="OrthoDB" id="5237402at2759"/>
<name>F0XIQ1_GROCL</name>
<feature type="region of interest" description="Disordered" evidence="1">
    <location>
        <begin position="107"/>
        <end position="137"/>
    </location>
</feature>
<dbReference type="AlphaFoldDB" id="F0XIQ1"/>
<evidence type="ECO:0000313" key="3">
    <source>
        <dbReference type="Proteomes" id="UP000007796"/>
    </source>
</evidence>
<dbReference type="GeneID" id="25975337"/>
<keyword evidence="3" id="KW-1185">Reference proteome</keyword>
<protein>
    <submittedName>
        <fullName evidence="2">Uncharacterized protein</fullName>
    </submittedName>
</protein>
<evidence type="ECO:0000313" key="2">
    <source>
        <dbReference type="EMBL" id="EFX02308.1"/>
    </source>
</evidence>
<dbReference type="eggNOG" id="ENOG502R72G">
    <property type="taxonomic scope" value="Eukaryota"/>
</dbReference>
<evidence type="ECO:0000256" key="1">
    <source>
        <dbReference type="SAM" id="MobiDB-lite"/>
    </source>
</evidence>
<dbReference type="EMBL" id="GL629782">
    <property type="protein sequence ID" value="EFX02308.1"/>
    <property type="molecule type" value="Genomic_DNA"/>
</dbReference>
<organism evidence="3">
    <name type="scientific">Grosmannia clavigera (strain kw1407 / UAMH 11150)</name>
    <name type="common">Blue stain fungus</name>
    <name type="synonym">Graphiocladiella clavigera</name>
    <dbReference type="NCBI Taxonomy" id="655863"/>
    <lineage>
        <taxon>Eukaryota</taxon>
        <taxon>Fungi</taxon>
        <taxon>Dikarya</taxon>
        <taxon>Ascomycota</taxon>
        <taxon>Pezizomycotina</taxon>
        <taxon>Sordariomycetes</taxon>
        <taxon>Sordariomycetidae</taxon>
        <taxon>Ophiostomatales</taxon>
        <taxon>Ophiostomataceae</taxon>
        <taxon>Leptographium</taxon>
    </lineage>
</organism>
<accession>F0XIQ1</accession>
<feature type="compositionally biased region" description="Acidic residues" evidence="1">
    <location>
        <begin position="121"/>
        <end position="130"/>
    </location>
</feature>
<dbReference type="InParanoid" id="F0XIQ1"/>
<gene>
    <name evidence="2" type="ORF">CMQ_2357</name>
</gene>
<dbReference type="Proteomes" id="UP000007796">
    <property type="component" value="Unassembled WGS sequence"/>
</dbReference>
<proteinExistence type="predicted"/>
<dbReference type="RefSeq" id="XP_014171790.1">
    <property type="nucleotide sequence ID" value="XM_014316315.1"/>
</dbReference>